<feature type="domain" description="VWFC" evidence="1">
    <location>
        <begin position="44"/>
        <end position="101"/>
    </location>
</feature>
<protein>
    <recommendedName>
        <fullName evidence="1">VWFC domain-containing protein</fullName>
    </recommendedName>
</protein>
<reference evidence="2 3" key="1">
    <citation type="submission" date="2021-07" db="EMBL/GenBank/DDBJ databases">
        <authorList>
            <person name="Palmer J.M."/>
        </authorList>
    </citation>
    <scope>NUCLEOTIDE SEQUENCE [LARGE SCALE GENOMIC DNA]</scope>
    <source>
        <strain evidence="2 3">AT_MEX2019</strain>
        <tissue evidence="2">Muscle</tissue>
    </source>
</reference>
<dbReference type="InterPro" id="IPR001007">
    <property type="entry name" value="VWF_dom"/>
</dbReference>
<evidence type="ECO:0000259" key="1">
    <source>
        <dbReference type="PROSITE" id="PS50184"/>
    </source>
</evidence>
<dbReference type="PROSITE" id="PS01208">
    <property type="entry name" value="VWFC_1"/>
    <property type="match status" value="1"/>
</dbReference>
<proteinExistence type="predicted"/>
<sequence>MTDRMQSKQSQKPLPAVSQCFTVFPSDSLPVAASSCSRPEGKQAQCVYRGLTMFDLAVWSPSPCVTCLCSEGRVVCDEMSCPRMHCPSPATPAGQCCPVCMEPVSFLSSPLLSSSSPFVFHFSVLSFLPSDWLPRGTVQPPLLRLRAQPRTFW</sequence>
<name>A0ABU7AF59_9TELE</name>
<dbReference type="EMBL" id="JAHUTI010012140">
    <property type="protein sequence ID" value="MED6236513.1"/>
    <property type="molecule type" value="Genomic_DNA"/>
</dbReference>
<dbReference type="Proteomes" id="UP001345963">
    <property type="component" value="Unassembled WGS sequence"/>
</dbReference>
<keyword evidence="3" id="KW-1185">Reference proteome</keyword>
<evidence type="ECO:0000313" key="2">
    <source>
        <dbReference type="EMBL" id="MED6236513.1"/>
    </source>
</evidence>
<dbReference type="SMART" id="SM00214">
    <property type="entry name" value="VWC"/>
    <property type="match status" value="1"/>
</dbReference>
<dbReference type="PANTHER" id="PTHR46544:SF1">
    <property type="entry name" value="EXTRACELLULAR MATRIX PROTEIN 2"/>
    <property type="match status" value="1"/>
</dbReference>
<organism evidence="2 3">
    <name type="scientific">Ataeniobius toweri</name>
    <dbReference type="NCBI Taxonomy" id="208326"/>
    <lineage>
        <taxon>Eukaryota</taxon>
        <taxon>Metazoa</taxon>
        <taxon>Chordata</taxon>
        <taxon>Craniata</taxon>
        <taxon>Vertebrata</taxon>
        <taxon>Euteleostomi</taxon>
        <taxon>Actinopterygii</taxon>
        <taxon>Neopterygii</taxon>
        <taxon>Teleostei</taxon>
        <taxon>Neoteleostei</taxon>
        <taxon>Acanthomorphata</taxon>
        <taxon>Ovalentaria</taxon>
        <taxon>Atherinomorphae</taxon>
        <taxon>Cyprinodontiformes</taxon>
        <taxon>Goodeidae</taxon>
        <taxon>Ataeniobius</taxon>
    </lineage>
</organism>
<dbReference type="PANTHER" id="PTHR46544">
    <property type="entry name" value="EXTRACELLULAR MATRIX PROTEIN 2-RELATED"/>
    <property type="match status" value="1"/>
</dbReference>
<dbReference type="Pfam" id="PF00093">
    <property type="entry name" value="VWC"/>
    <property type="match status" value="1"/>
</dbReference>
<accession>A0ABU7AF59</accession>
<gene>
    <name evidence="2" type="ORF">ATANTOWER_010381</name>
</gene>
<dbReference type="SUPFAM" id="SSF57603">
    <property type="entry name" value="FnI-like domain"/>
    <property type="match status" value="1"/>
</dbReference>
<dbReference type="PROSITE" id="PS50184">
    <property type="entry name" value="VWFC_2"/>
    <property type="match status" value="1"/>
</dbReference>
<dbReference type="Gene3D" id="6.20.200.20">
    <property type="match status" value="1"/>
</dbReference>
<dbReference type="InterPro" id="IPR043184">
    <property type="entry name" value="ECM2"/>
</dbReference>
<evidence type="ECO:0000313" key="3">
    <source>
        <dbReference type="Proteomes" id="UP001345963"/>
    </source>
</evidence>
<comment type="caution">
    <text evidence="2">The sequence shown here is derived from an EMBL/GenBank/DDBJ whole genome shotgun (WGS) entry which is preliminary data.</text>
</comment>